<organism evidence="18 19">
    <name type="scientific">Takifugu bimaculatus</name>
    <dbReference type="NCBI Taxonomy" id="433685"/>
    <lineage>
        <taxon>Eukaryota</taxon>
        <taxon>Metazoa</taxon>
        <taxon>Chordata</taxon>
        <taxon>Craniata</taxon>
        <taxon>Vertebrata</taxon>
        <taxon>Euteleostomi</taxon>
        <taxon>Actinopterygii</taxon>
        <taxon>Neopterygii</taxon>
        <taxon>Teleostei</taxon>
        <taxon>Neoteleostei</taxon>
        <taxon>Acanthomorphata</taxon>
        <taxon>Eupercaria</taxon>
        <taxon>Tetraodontiformes</taxon>
        <taxon>Tetradontoidea</taxon>
        <taxon>Tetraodontidae</taxon>
        <taxon>Takifugu</taxon>
    </lineage>
</organism>
<keyword evidence="6" id="KW-0812">Transmembrane</keyword>
<feature type="region of interest" description="Disordered" evidence="16">
    <location>
        <begin position="299"/>
        <end position="354"/>
    </location>
</feature>
<evidence type="ECO:0000256" key="8">
    <source>
        <dbReference type="ARBA" id="ARBA00022741"/>
    </source>
</evidence>
<evidence type="ECO:0000256" key="14">
    <source>
        <dbReference type="ARBA" id="ARBA00023239"/>
    </source>
</evidence>
<dbReference type="EMBL" id="SWLE01000007">
    <property type="protein sequence ID" value="TNM98198.1"/>
    <property type="molecule type" value="Genomic_DNA"/>
</dbReference>
<dbReference type="SUPFAM" id="SSF55073">
    <property type="entry name" value="Nucleotide cyclase"/>
    <property type="match status" value="1"/>
</dbReference>
<evidence type="ECO:0000256" key="5">
    <source>
        <dbReference type="ARBA" id="ARBA00012201"/>
    </source>
</evidence>
<dbReference type="EC" id="4.6.1.1" evidence="5"/>
<keyword evidence="8" id="KW-0547">Nucleotide-binding</keyword>
<evidence type="ECO:0000256" key="10">
    <source>
        <dbReference type="ARBA" id="ARBA00022842"/>
    </source>
</evidence>
<gene>
    <name evidence="18" type="ORF">fugu_014444</name>
</gene>
<keyword evidence="10" id="KW-0460">Magnesium</keyword>
<evidence type="ECO:0000256" key="3">
    <source>
        <dbReference type="ARBA" id="ARBA00001946"/>
    </source>
</evidence>
<proteinExistence type="inferred from homology"/>
<keyword evidence="13" id="KW-0472">Membrane</keyword>
<dbReference type="InterPro" id="IPR001054">
    <property type="entry name" value="A/G_cyclase"/>
</dbReference>
<keyword evidence="14 15" id="KW-0456">Lyase</keyword>
<feature type="compositionally biased region" description="Basic and acidic residues" evidence="16">
    <location>
        <begin position="329"/>
        <end position="340"/>
    </location>
</feature>
<name>A0A4Z2C2E6_9TELE</name>
<evidence type="ECO:0000256" key="1">
    <source>
        <dbReference type="ARBA" id="ARBA00001593"/>
    </source>
</evidence>
<dbReference type="AlphaFoldDB" id="A0A4Z2C2E6"/>
<dbReference type="Gene3D" id="3.30.70.1230">
    <property type="entry name" value="Nucleotide cyclase"/>
    <property type="match status" value="1"/>
</dbReference>
<comment type="subcellular location">
    <subcellularLocation>
        <location evidence="4">Membrane</location>
        <topology evidence="4">Multi-pass membrane protein</topology>
    </subcellularLocation>
</comment>
<comment type="catalytic activity">
    <reaction evidence="1">
        <text>ATP = 3',5'-cyclic AMP + diphosphate</text>
        <dbReference type="Rhea" id="RHEA:15389"/>
        <dbReference type="ChEBI" id="CHEBI:30616"/>
        <dbReference type="ChEBI" id="CHEBI:33019"/>
        <dbReference type="ChEBI" id="CHEBI:58165"/>
        <dbReference type="EC" id="4.6.1.1"/>
    </reaction>
</comment>
<dbReference type="SMART" id="SM00044">
    <property type="entry name" value="CYCc"/>
    <property type="match status" value="1"/>
</dbReference>
<dbReference type="PANTHER" id="PTHR45627:SF24">
    <property type="entry name" value="ADENYLATE CYCLASE"/>
    <property type="match status" value="1"/>
</dbReference>
<dbReference type="PANTHER" id="PTHR45627">
    <property type="entry name" value="ADENYLATE CYCLASE TYPE 1"/>
    <property type="match status" value="1"/>
</dbReference>
<evidence type="ECO:0000256" key="4">
    <source>
        <dbReference type="ARBA" id="ARBA00004141"/>
    </source>
</evidence>
<evidence type="ECO:0000259" key="17">
    <source>
        <dbReference type="PROSITE" id="PS50125"/>
    </source>
</evidence>
<evidence type="ECO:0000256" key="15">
    <source>
        <dbReference type="RuleBase" id="RU000405"/>
    </source>
</evidence>
<keyword evidence="11" id="KW-1133">Transmembrane helix</keyword>
<comment type="cofactor">
    <cofactor evidence="2">
        <name>Mn(2+)</name>
        <dbReference type="ChEBI" id="CHEBI:29035"/>
    </cofactor>
</comment>
<evidence type="ECO:0000313" key="19">
    <source>
        <dbReference type="Proteomes" id="UP000516260"/>
    </source>
</evidence>
<keyword evidence="12" id="KW-0115">cAMP biosynthesis</keyword>
<dbReference type="GO" id="GO:0035556">
    <property type="term" value="P:intracellular signal transduction"/>
    <property type="evidence" value="ECO:0007669"/>
    <property type="project" value="InterPro"/>
</dbReference>
<comment type="similarity">
    <text evidence="15">Belongs to the adenylyl cyclase class-4/guanylyl cyclase family.</text>
</comment>
<evidence type="ECO:0000256" key="9">
    <source>
        <dbReference type="ARBA" id="ARBA00022840"/>
    </source>
</evidence>
<dbReference type="Pfam" id="PF00211">
    <property type="entry name" value="Guanylate_cyc"/>
    <property type="match status" value="1"/>
</dbReference>
<comment type="caution">
    <text evidence="18">The sequence shown here is derived from an EMBL/GenBank/DDBJ whole genome shotgun (WGS) entry which is preliminary data.</text>
</comment>
<keyword evidence="19" id="KW-1185">Reference proteome</keyword>
<evidence type="ECO:0000256" key="7">
    <source>
        <dbReference type="ARBA" id="ARBA00022723"/>
    </source>
</evidence>
<dbReference type="GO" id="GO:0007189">
    <property type="term" value="P:adenylate cyclase-activating G protein-coupled receptor signaling pathway"/>
    <property type="evidence" value="ECO:0007669"/>
    <property type="project" value="TreeGrafter"/>
</dbReference>
<feature type="domain" description="Guanylate cyclase" evidence="17">
    <location>
        <begin position="97"/>
        <end position="188"/>
    </location>
</feature>
<evidence type="ECO:0000256" key="6">
    <source>
        <dbReference type="ARBA" id="ARBA00022692"/>
    </source>
</evidence>
<dbReference type="Proteomes" id="UP000516260">
    <property type="component" value="Chromosome 15"/>
</dbReference>
<feature type="compositionally biased region" description="Polar residues" evidence="16">
    <location>
        <begin position="307"/>
        <end position="324"/>
    </location>
</feature>
<dbReference type="GO" id="GO:0004016">
    <property type="term" value="F:adenylate cyclase activity"/>
    <property type="evidence" value="ECO:0007669"/>
    <property type="project" value="UniProtKB-EC"/>
</dbReference>
<protein>
    <recommendedName>
        <fullName evidence="5">adenylate cyclase</fullName>
        <ecNumber evidence="5">4.6.1.1</ecNumber>
    </recommendedName>
</protein>
<evidence type="ECO:0000256" key="13">
    <source>
        <dbReference type="ARBA" id="ARBA00023136"/>
    </source>
</evidence>
<dbReference type="GO" id="GO:0006171">
    <property type="term" value="P:cAMP biosynthetic process"/>
    <property type="evidence" value="ECO:0007669"/>
    <property type="project" value="UniProtKB-KW"/>
</dbReference>
<evidence type="ECO:0000256" key="16">
    <source>
        <dbReference type="SAM" id="MobiDB-lite"/>
    </source>
</evidence>
<reference evidence="18 19" key="1">
    <citation type="submission" date="2019-04" db="EMBL/GenBank/DDBJ databases">
        <title>The sequence and de novo assembly of Takifugu bimaculatus genome using PacBio and Hi-C technologies.</title>
        <authorList>
            <person name="Xu P."/>
            <person name="Liu B."/>
            <person name="Zhou Z."/>
        </authorList>
    </citation>
    <scope>NUCLEOTIDE SEQUENCE [LARGE SCALE GENOMIC DNA]</scope>
    <source>
        <strain evidence="18">TB-2018</strain>
        <tissue evidence="18">Muscle</tissue>
    </source>
</reference>
<evidence type="ECO:0000256" key="2">
    <source>
        <dbReference type="ARBA" id="ARBA00001936"/>
    </source>
</evidence>
<accession>A0A4Z2C2E6</accession>
<dbReference type="GO" id="GO:0005524">
    <property type="term" value="F:ATP binding"/>
    <property type="evidence" value="ECO:0007669"/>
    <property type="project" value="UniProtKB-KW"/>
</dbReference>
<dbReference type="InterPro" id="IPR018297">
    <property type="entry name" value="A/G_cyclase_CS"/>
</dbReference>
<dbReference type="PROSITE" id="PS00452">
    <property type="entry name" value="GUANYLATE_CYCLASE_1"/>
    <property type="match status" value="1"/>
</dbReference>
<sequence>MENTAPPGSLLKNTSAPFFYGDDHRDGPQCWGHVMLVIQLVPESASKPSRTSAPQMLSVSTQVMSYLPMSLGDANMQLTSQALLQLLIHTILETNKLAENHCRRIKILGDCYYCVSGLTQPKTDHAHCCVEMGLDMIDTITSVAEATEVNLNMRVGLHTGRVLCGVLGLRKWQYDVWSNDVTLANMMEAGGLPGKVHITRSTLECLNGDYEVEPGNGHERNAFLQKHDIETFFIVPSHRRKIFPGLILSDIKPAKKMKFKTVCYLLVQLMHCRKMFKAEIPFSNVMNCEDGDKRRAMRTAPQKLRNRTNANQGQSDPEQPQNPGQPLHRAADRGPPDRVGHGGPQLPHTHVQVL</sequence>
<keyword evidence="7" id="KW-0479">Metal-binding</keyword>
<dbReference type="GO" id="GO:0005886">
    <property type="term" value="C:plasma membrane"/>
    <property type="evidence" value="ECO:0007669"/>
    <property type="project" value="TreeGrafter"/>
</dbReference>
<dbReference type="FunFam" id="3.30.70.1230:FF:000116">
    <property type="entry name" value="Uncharacterized protein"/>
    <property type="match status" value="1"/>
</dbReference>
<keyword evidence="9" id="KW-0067">ATP-binding</keyword>
<dbReference type="CDD" id="cd07302">
    <property type="entry name" value="CHD"/>
    <property type="match status" value="1"/>
</dbReference>
<evidence type="ECO:0000256" key="12">
    <source>
        <dbReference type="ARBA" id="ARBA00022998"/>
    </source>
</evidence>
<dbReference type="GO" id="GO:0046872">
    <property type="term" value="F:metal ion binding"/>
    <property type="evidence" value="ECO:0007669"/>
    <property type="project" value="UniProtKB-KW"/>
</dbReference>
<comment type="cofactor">
    <cofactor evidence="3">
        <name>Mg(2+)</name>
        <dbReference type="ChEBI" id="CHEBI:18420"/>
    </cofactor>
</comment>
<dbReference type="InterPro" id="IPR029787">
    <property type="entry name" value="Nucleotide_cyclase"/>
</dbReference>
<evidence type="ECO:0000256" key="11">
    <source>
        <dbReference type="ARBA" id="ARBA00022989"/>
    </source>
</evidence>
<evidence type="ECO:0000313" key="18">
    <source>
        <dbReference type="EMBL" id="TNM98198.1"/>
    </source>
</evidence>
<dbReference type="PROSITE" id="PS50125">
    <property type="entry name" value="GUANYLATE_CYCLASE_2"/>
    <property type="match status" value="1"/>
</dbReference>